<feature type="domain" description="C2H2-type" evidence="8">
    <location>
        <begin position="748"/>
        <end position="772"/>
    </location>
</feature>
<evidence type="ECO:0000256" key="3">
    <source>
        <dbReference type="ARBA" id="ARBA00022737"/>
    </source>
</evidence>
<evidence type="ECO:0000313" key="10">
    <source>
        <dbReference type="Proteomes" id="UP001201812"/>
    </source>
</evidence>
<feature type="region of interest" description="Disordered" evidence="7">
    <location>
        <begin position="585"/>
        <end position="621"/>
    </location>
</feature>
<feature type="compositionally biased region" description="Polar residues" evidence="7">
    <location>
        <begin position="362"/>
        <end position="385"/>
    </location>
</feature>
<dbReference type="GO" id="GO:0008270">
    <property type="term" value="F:zinc ion binding"/>
    <property type="evidence" value="ECO:0007669"/>
    <property type="project" value="UniProtKB-KW"/>
</dbReference>
<feature type="compositionally biased region" description="Low complexity" evidence="7">
    <location>
        <begin position="592"/>
        <end position="604"/>
    </location>
</feature>
<name>A0AAD4MZU5_9BILA</name>
<reference evidence="9" key="1">
    <citation type="submission" date="2022-01" db="EMBL/GenBank/DDBJ databases">
        <title>Genome Sequence Resource for Two Populations of Ditylenchus destructor, the Migratory Endoparasitic Phytonematode.</title>
        <authorList>
            <person name="Zhang H."/>
            <person name="Lin R."/>
            <person name="Xie B."/>
        </authorList>
    </citation>
    <scope>NUCLEOTIDE SEQUENCE</scope>
    <source>
        <strain evidence="9">BazhouSP</strain>
    </source>
</reference>
<feature type="domain" description="C2H2-type" evidence="8">
    <location>
        <begin position="963"/>
        <end position="988"/>
    </location>
</feature>
<evidence type="ECO:0000259" key="8">
    <source>
        <dbReference type="SMART" id="SM00355"/>
    </source>
</evidence>
<comment type="caution">
    <text evidence="9">The sequence shown here is derived from an EMBL/GenBank/DDBJ whole genome shotgun (WGS) entry which is preliminary data.</text>
</comment>
<evidence type="ECO:0000256" key="7">
    <source>
        <dbReference type="SAM" id="MobiDB-lite"/>
    </source>
</evidence>
<protein>
    <recommendedName>
        <fullName evidence="8">C2H2-type domain-containing protein</fullName>
    </recommendedName>
</protein>
<keyword evidence="10" id="KW-1185">Reference proteome</keyword>
<feature type="domain" description="C2H2-type" evidence="8">
    <location>
        <begin position="10"/>
        <end position="32"/>
    </location>
</feature>
<evidence type="ECO:0000256" key="1">
    <source>
        <dbReference type="ARBA" id="ARBA00004123"/>
    </source>
</evidence>
<proteinExistence type="predicted"/>
<dbReference type="SMART" id="SM00355">
    <property type="entry name" value="ZnF_C2H2"/>
    <property type="match status" value="7"/>
</dbReference>
<comment type="subcellular location">
    <subcellularLocation>
        <location evidence="1">Nucleus</location>
    </subcellularLocation>
</comment>
<feature type="region of interest" description="Disordered" evidence="7">
    <location>
        <begin position="305"/>
        <end position="427"/>
    </location>
</feature>
<feature type="domain" description="C2H2-type" evidence="8">
    <location>
        <begin position="622"/>
        <end position="646"/>
    </location>
</feature>
<dbReference type="Gene3D" id="3.30.160.60">
    <property type="entry name" value="Classic Zinc Finger"/>
    <property type="match status" value="2"/>
</dbReference>
<evidence type="ECO:0000256" key="4">
    <source>
        <dbReference type="ARBA" id="ARBA00022771"/>
    </source>
</evidence>
<sequence length="1058" mass="120291">MNPVVIPENIVCCICSASVKFADLESHLAVLHFNSDPYQCDQCDNNCDNSPSRFPTEAAIKEHMREKHKNRDFSYRVWSNPEIDRARENISNCMAQSMQNALKCARTSAMPNTTVSAQPVAVILNGKPTIVQLPTTYEMPQSCNAVVQTPISAPPPEIVKPKLVSITRAGNTRTYQLDAAGQISKINNAIVPTPISAPPSESAKRKMISVTGEDNTATYKFHETAQSSAIAHTPVPAPANVSANQKVMNAAVTNGAANETTELTPELRNALENLSKRKSQRRAKRKKAWDDSSDEILKSLFSRNRKQLPTSNAESTDTVLDTTEQISQSSNTSVQTPISVPPSETVWPKLVTVTGAPMNEEPQLTPSKTSENHPSNNAEPKSKPNSKIEVIKIESDDELDVKPDLRRSEFSQDDSEPMDRLLENTEQFSRYALRPRVRGIANKRCKEGEEDERKSDDLQKGKRKLTQKKMIRPSEDNLVQCASCYALVKNWLWNKKMHINEMHLKRPTYMCHICSQKFYHNSSCEVEEHLLQVHGVSEKDTERYILDQSISQWKRLNQRVREFFPITPGNKPKQSVTTERRVIEAELPSAAENQTRSSESTSSESEAESSESEAQSNEPNELECQACHQWLPKKLEVIKTHINGVHLHFPVYTCTKCKSDCSSYIMARQHVTLMHPGLVFRRTMIKDHKDRDWHWYKLDDHITEFFPTFFTSPAHLRKYNSNRKRPPAIIKKVKLTKVVDNAPPKELIQCLKCQQWLEKRFDYLKTHVNVMHVHFPLYKCGCHNEYESYNLAIKHANETHGVAGRSYSKVDMIKEHPDKKKHWDMLDDRIKEFFPTFFGLPDKLEQSPNIEKRVLDAEKTQPGSSSCPVLNAVSNPKSVTNSDIALKIKAEPEENNEQAEKSYSSIDEVINKVIQPDTEENRTESQTDTYLFCRGCKRNLIGVYAKPMMFNHINVRHSRYPLYECSACQKRFYDYFANTITKHMIIYHDGDTSLIQDNRADYDEQLEERCIELFGTVLDSEPGTSSSHGPSSDSNSVPVFTPEIKTEPIAVRKPAIIP</sequence>
<feature type="region of interest" description="Disordered" evidence="7">
    <location>
        <begin position="445"/>
        <end position="468"/>
    </location>
</feature>
<dbReference type="AlphaFoldDB" id="A0AAD4MZU5"/>
<evidence type="ECO:0000256" key="6">
    <source>
        <dbReference type="ARBA" id="ARBA00023242"/>
    </source>
</evidence>
<feature type="compositionally biased region" description="Polar residues" evidence="7">
    <location>
        <begin position="307"/>
        <end position="338"/>
    </location>
</feature>
<dbReference type="PANTHER" id="PTHR24406">
    <property type="entry name" value="TRANSCRIPTIONAL REPRESSOR CTCFL-RELATED"/>
    <property type="match status" value="1"/>
</dbReference>
<evidence type="ECO:0000256" key="2">
    <source>
        <dbReference type="ARBA" id="ARBA00022723"/>
    </source>
</evidence>
<feature type="compositionally biased region" description="Basic and acidic residues" evidence="7">
    <location>
        <begin position="389"/>
        <end position="410"/>
    </location>
</feature>
<feature type="domain" description="C2H2-type" evidence="8">
    <location>
        <begin position="38"/>
        <end position="68"/>
    </location>
</feature>
<evidence type="ECO:0000313" key="9">
    <source>
        <dbReference type="EMBL" id="KAI1711631.1"/>
    </source>
</evidence>
<feature type="domain" description="C2H2-type" evidence="8">
    <location>
        <begin position="652"/>
        <end position="675"/>
    </location>
</feature>
<keyword evidence="3" id="KW-0677">Repeat</keyword>
<dbReference type="Proteomes" id="UP001201812">
    <property type="component" value="Unassembled WGS sequence"/>
</dbReference>
<organism evidence="9 10">
    <name type="scientific">Ditylenchus destructor</name>
    <dbReference type="NCBI Taxonomy" id="166010"/>
    <lineage>
        <taxon>Eukaryota</taxon>
        <taxon>Metazoa</taxon>
        <taxon>Ecdysozoa</taxon>
        <taxon>Nematoda</taxon>
        <taxon>Chromadorea</taxon>
        <taxon>Rhabditida</taxon>
        <taxon>Tylenchina</taxon>
        <taxon>Tylenchomorpha</taxon>
        <taxon>Sphaerularioidea</taxon>
        <taxon>Anguinidae</taxon>
        <taxon>Anguininae</taxon>
        <taxon>Ditylenchus</taxon>
    </lineage>
</organism>
<evidence type="ECO:0000256" key="5">
    <source>
        <dbReference type="ARBA" id="ARBA00022833"/>
    </source>
</evidence>
<dbReference type="InterPro" id="IPR050888">
    <property type="entry name" value="ZnF_C2H2-type_TF"/>
</dbReference>
<gene>
    <name evidence="9" type="ORF">DdX_10093</name>
</gene>
<dbReference type="EMBL" id="JAKKPZ010000021">
    <property type="protein sequence ID" value="KAI1711631.1"/>
    <property type="molecule type" value="Genomic_DNA"/>
</dbReference>
<feature type="compositionally biased region" description="Basic and acidic residues" evidence="7">
    <location>
        <begin position="445"/>
        <end position="460"/>
    </location>
</feature>
<feature type="domain" description="C2H2-type" evidence="8">
    <location>
        <begin position="509"/>
        <end position="534"/>
    </location>
</feature>
<keyword evidence="6" id="KW-0539">Nucleus</keyword>
<keyword evidence="5" id="KW-0862">Zinc</keyword>
<keyword evidence="2" id="KW-0479">Metal-binding</keyword>
<dbReference type="GO" id="GO:0005634">
    <property type="term" value="C:nucleus"/>
    <property type="evidence" value="ECO:0007669"/>
    <property type="project" value="UniProtKB-SubCell"/>
</dbReference>
<accession>A0AAD4MZU5</accession>
<dbReference type="InterPro" id="IPR013087">
    <property type="entry name" value="Znf_C2H2_type"/>
</dbReference>
<keyword evidence="4" id="KW-0863">Zinc-finger</keyword>